<proteinExistence type="predicted"/>
<dbReference type="KEGG" id="capn:CBG49_00315"/>
<dbReference type="EMBL" id="CP022022">
    <property type="protein sequence ID" value="ASF41647.1"/>
    <property type="molecule type" value="Genomic_DNA"/>
</dbReference>
<dbReference type="AlphaFoldDB" id="A0A1Z4BK45"/>
<dbReference type="InterPro" id="IPR016883">
    <property type="entry name" value="UCP028431"/>
</dbReference>
<dbReference type="RefSeq" id="WP_088592876.1">
    <property type="nucleotide sequence ID" value="NZ_CP022022.1"/>
</dbReference>
<protein>
    <submittedName>
        <fullName evidence="3">Beta-glucosidase</fullName>
    </submittedName>
</protein>
<evidence type="ECO:0000259" key="2">
    <source>
        <dbReference type="Pfam" id="PF10091"/>
    </source>
</evidence>
<gene>
    <name evidence="3" type="ORF">CBG49_00315</name>
</gene>
<feature type="chain" id="PRO_5012283452" evidence="1">
    <location>
        <begin position="28"/>
        <end position="461"/>
    </location>
</feature>
<sequence>MNKNKLFTIHFSLLAFLLLFVSCGCSKDNKKVVEKPTPQSPTEKNRPMEFASDEAFLDYIQRAHLNYMWEGAEPNSGLAPERNHIDVPSDDAHIITTGGSGFGIAGLLVGVERGFIPRAEAVERFTKIITFLEKADRYHGVWSHWIDGRTGKTKPFGQKDNGGDLVESAFLMEGLLCVRQYFKDGNDAEKALAQRIDKLWREMEWDWYLNGQDVLYWHWSPNYDWQMNFPLKGYNECLITYILAASSPTHTIPASAYHNGWARGGAIKSSQVTYNLPLILKHNGAEQYGGPLFWAHYSYIGLNPKGLSDDYANYWDLNRNHTLINYKYCLENPKGYKGYGANCWGLTASYSVKGYSAHQPTNDLGVIVPTAALSSFPYTPQESMAALKHFYYDLGDTIWGKYGFYDAFSEQAVWYPKRYLAIDQLTIAPMIENHRTGFLWKLFMSCSEVQQGLKKLNFKVQ</sequence>
<feature type="domain" description="Glycoamylase-like" evidence="2">
    <location>
        <begin position="228"/>
        <end position="446"/>
    </location>
</feature>
<keyword evidence="1" id="KW-0732">Signal</keyword>
<dbReference type="Gene3D" id="1.50.10.140">
    <property type="match status" value="1"/>
</dbReference>
<feature type="signal peptide" evidence="1">
    <location>
        <begin position="1"/>
        <end position="27"/>
    </location>
</feature>
<evidence type="ECO:0000256" key="1">
    <source>
        <dbReference type="SAM" id="SignalP"/>
    </source>
</evidence>
<dbReference type="InterPro" id="IPR019282">
    <property type="entry name" value="Glycoamylase-like_cons_dom"/>
</dbReference>
<accession>A0A1Z4BK45</accession>
<dbReference type="Pfam" id="PF10091">
    <property type="entry name" value="Glycoamylase"/>
    <property type="match status" value="1"/>
</dbReference>
<evidence type="ECO:0000313" key="3">
    <source>
        <dbReference type="EMBL" id="ASF41647.1"/>
    </source>
</evidence>
<dbReference type="Proteomes" id="UP000197007">
    <property type="component" value="Chromosome"/>
</dbReference>
<reference evidence="4" key="1">
    <citation type="submission" date="2017-06" db="EMBL/GenBank/DDBJ databases">
        <title>Complete genome sequence of Capnocytophaga sp. KCOM 1579 (=ChDC OS43) isolated from a human refractory periapical abscess lesion.</title>
        <authorList>
            <person name="Kook J.-K."/>
            <person name="Park S.-N."/>
            <person name="Lim Y.K."/>
            <person name="Roh H."/>
        </authorList>
    </citation>
    <scope>NUCLEOTIDE SEQUENCE [LARGE SCALE GENOMIC DNA]</scope>
    <source>
        <strain evidence="4">ChDC OS43</strain>
    </source>
</reference>
<evidence type="ECO:0000313" key="4">
    <source>
        <dbReference type="Proteomes" id="UP000197007"/>
    </source>
</evidence>
<dbReference type="PROSITE" id="PS51257">
    <property type="entry name" value="PROKAR_LIPOPROTEIN"/>
    <property type="match status" value="1"/>
</dbReference>
<name>A0A1Z4BK45_9FLAO</name>
<organism evidence="3 4">
    <name type="scientific">Capnocytophaga endodontalis</name>
    <dbReference type="NCBI Taxonomy" id="2708117"/>
    <lineage>
        <taxon>Bacteria</taxon>
        <taxon>Pseudomonadati</taxon>
        <taxon>Bacteroidota</taxon>
        <taxon>Flavobacteriia</taxon>
        <taxon>Flavobacteriales</taxon>
        <taxon>Flavobacteriaceae</taxon>
        <taxon>Capnocytophaga</taxon>
    </lineage>
</organism>
<keyword evidence="4" id="KW-1185">Reference proteome</keyword>
<dbReference type="PIRSF" id="PIRSF028431">
    <property type="entry name" value="UCP028431"/>
    <property type="match status" value="1"/>
</dbReference>